<dbReference type="EMBL" id="AMQN01046996">
    <property type="status" value="NOT_ANNOTATED_CDS"/>
    <property type="molecule type" value="Genomic_DNA"/>
</dbReference>
<reference evidence="1 3" key="2">
    <citation type="journal article" date="2013" name="Nature">
        <title>Insights into bilaterian evolution from three spiralian genomes.</title>
        <authorList>
            <person name="Simakov O."/>
            <person name="Marletaz F."/>
            <person name="Cho S.J."/>
            <person name="Edsinger-Gonzales E."/>
            <person name="Havlak P."/>
            <person name="Hellsten U."/>
            <person name="Kuo D.H."/>
            <person name="Larsson T."/>
            <person name="Lv J."/>
            <person name="Arendt D."/>
            <person name="Savage R."/>
            <person name="Osoegawa K."/>
            <person name="de Jong P."/>
            <person name="Grimwood J."/>
            <person name="Chapman J.A."/>
            <person name="Shapiro H."/>
            <person name="Aerts A."/>
            <person name="Otillar R.P."/>
            <person name="Terry A.Y."/>
            <person name="Boore J.L."/>
            <person name="Grigoriev I.V."/>
            <person name="Lindberg D.R."/>
            <person name="Seaver E.C."/>
            <person name="Weisblat D.A."/>
            <person name="Putnam N.H."/>
            <person name="Rokhsar D.S."/>
        </authorList>
    </citation>
    <scope>NUCLEOTIDE SEQUENCE</scope>
    <source>
        <strain evidence="1 3">I ESC-2004</strain>
    </source>
</reference>
<proteinExistence type="predicted"/>
<accession>R7UDA8</accession>
<gene>
    <name evidence="1" type="ORF">CAPTEDRAFT_121840</name>
</gene>
<dbReference type="AlphaFoldDB" id="R7UDA8"/>
<evidence type="ECO:0000313" key="2">
    <source>
        <dbReference type="EnsemblMetazoa" id="CapteP121840"/>
    </source>
</evidence>
<sequence>FGFQSGRNTTQTLVSVVNRISNNHQSIIRIFMGRNNLWKIMKRPKCLGGTK</sequence>
<reference evidence="2" key="3">
    <citation type="submission" date="2015-06" db="UniProtKB">
        <authorList>
            <consortium name="EnsemblMetazoa"/>
        </authorList>
    </citation>
    <scope>IDENTIFICATION</scope>
</reference>
<protein>
    <submittedName>
        <fullName evidence="1 2">Uncharacterized protein</fullName>
    </submittedName>
</protein>
<dbReference type="Proteomes" id="UP000014760">
    <property type="component" value="Unassembled WGS sequence"/>
</dbReference>
<dbReference type="HOGENOM" id="CLU_3112336_0_0_1"/>
<keyword evidence="3" id="KW-1185">Reference proteome</keyword>
<dbReference type="EnsemblMetazoa" id="CapteT121840">
    <property type="protein sequence ID" value="CapteP121840"/>
    <property type="gene ID" value="CapteG121840"/>
</dbReference>
<evidence type="ECO:0000313" key="1">
    <source>
        <dbReference type="EMBL" id="ELU01257.1"/>
    </source>
</evidence>
<evidence type="ECO:0000313" key="3">
    <source>
        <dbReference type="Proteomes" id="UP000014760"/>
    </source>
</evidence>
<reference evidence="3" key="1">
    <citation type="submission" date="2012-12" db="EMBL/GenBank/DDBJ databases">
        <authorList>
            <person name="Hellsten U."/>
            <person name="Grimwood J."/>
            <person name="Chapman J.A."/>
            <person name="Shapiro H."/>
            <person name="Aerts A."/>
            <person name="Otillar R.P."/>
            <person name="Terry A.Y."/>
            <person name="Boore J.L."/>
            <person name="Simakov O."/>
            <person name="Marletaz F."/>
            <person name="Cho S.-J."/>
            <person name="Edsinger-Gonzales E."/>
            <person name="Havlak P."/>
            <person name="Kuo D.-H."/>
            <person name="Larsson T."/>
            <person name="Lv J."/>
            <person name="Arendt D."/>
            <person name="Savage R."/>
            <person name="Osoegawa K."/>
            <person name="de Jong P."/>
            <person name="Lindberg D.R."/>
            <person name="Seaver E.C."/>
            <person name="Weisblat D.A."/>
            <person name="Putnam N.H."/>
            <person name="Grigoriev I.V."/>
            <person name="Rokhsar D.S."/>
        </authorList>
    </citation>
    <scope>NUCLEOTIDE SEQUENCE</scope>
    <source>
        <strain evidence="3">I ESC-2004</strain>
    </source>
</reference>
<dbReference type="EMBL" id="KB305252">
    <property type="protein sequence ID" value="ELU01257.1"/>
    <property type="molecule type" value="Genomic_DNA"/>
</dbReference>
<feature type="non-terminal residue" evidence="1">
    <location>
        <position position="1"/>
    </location>
</feature>
<organism evidence="1">
    <name type="scientific">Capitella teleta</name>
    <name type="common">Polychaete worm</name>
    <dbReference type="NCBI Taxonomy" id="283909"/>
    <lineage>
        <taxon>Eukaryota</taxon>
        <taxon>Metazoa</taxon>
        <taxon>Spiralia</taxon>
        <taxon>Lophotrochozoa</taxon>
        <taxon>Annelida</taxon>
        <taxon>Polychaeta</taxon>
        <taxon>Sedentaria</taxon>
        <taxon>Scolecida</taxon>
        <taxon>Capitellidae</taxon>
        <taxon>Capitella</taxon>
    </lineage>
</organism>
<name>R7UDA8_CAPTE</name>